<evidence type="ECO:0000313" key="2">
    <source>
        <dbReference type="EMBL" id="CDH54554.1"/>
    </source>
</evidence>
<dbReference type="AlphaFoldDB" id="A0A068RX50"/>
<accession>A0A068RX50</accession>
<gene>
    <name evidence="2" type="ORF">LCOR_05788.1</name>
</gene>
<feature type="region of interest" description="Disordered" evidence="1">
    <location>
        <begin position="1"/>
        <end position="75"/>
    </location>
</feature>
<sequence>MSSQQQSSRDKQQRRKSSQHNASPPPSSDVDSFVDERRRPRSPSPFPRRHGPLFGPHREPMQLRFPPPPTGKTTGALRLDLNLEAEVRVSAHVHGDLTLALLS</sequence>
<reference evidence="2" key="1">
    <citation type="submission" date="2013-08" db="EMBL/GenBank/DDBJ databases">
        <title>Gene expansion shapes genome architecture in the human pathogen Lichtheimia corymbifera: an evolutionary genomics analysis in the ancient terrestrial Mucorales (Mucoromycotina).</title>
        <authorList>
            <person name="Schwartze V.U."/>
            <person name="Winter S."/>
            <person name="Shelest E."/>
            <person name="Marcet-Houben M."/>
            <person name="Horn F."/>
            <person name="Wehner S."/>
            <person name="Hoffmann K."/>
            <person name="Riege K."/>
            <person name="Sammeth M."/>
            <person name="Nowrousian M."/>
            <person name="Valiante V."/>
            <person name="Linde J."/>
            <person name="Jacobsen I.D."/>
            <person name="Marz M."/>
            <person name="Brakhage A.A."/>
            <person name="Gabaldon T."/>
            <person name="Bocker S."/>
            <person name="Voigt K."/>
        </authorList>
    </citation>
    <scope>NUCLEOTIDE SEQUENCE [LARGE SCALE GENOMIC DNA]</scope>
    <source>
        <strain evidence="2">FSU 9682</strain>
    </source>
</reference>
<dbReference type="EMBL" id="CBTN010000023">
    <property type="protein sequence ID" value="CDH54554.1"/>
    <property type="molecule type" value="Genomic_DNA"/>
</dbReference>
<dbReference type="Proteomes" id="UP000027586">
    <property type="component" value="Unassembled WGS sequence"/>
</dbReference>
<keyword evidence="3" id="KW-1185">Reference proteome</keyword>
<dbReference type="VEuPathDB" id="FungiDB:LCOR_05788.1"/>
<evidence type="ECO:0000256" key="1">
    <source>
        <dbReference type="SAM" id="MobiDB-lite"/>
    </source>
</evidence>
<dbReference type="OrthoDB" id="2279190at2759"/>
<organism evidence="2 3">
    <name type="scientific">Lichtheimia corymbifera JMRC:FSU:9682</name>
    <dbReference type="NCBI Taxonomy" id="1263082"/>
    <lineage>
        <taxon>Eukaryota</taxon>
        <taxon>Fungi</taxon>
        <taxon>Fungi incertae sedis</taxon>
        <taxon>Mucoromycota</taxon>
        <taxon>Mucoromycotina</taxon>
        <taxon>Mucoromycetes</taxon>
        <taxon>Mucorales</taxon>
        <taxon>Lichtheimiaceae</taxon>
        <taxon>Lichtheimia</taxon>
    </lineage>
</organism>
<protein>
    <submittedName>
        <fullName evidence="2">Uncharacterized protein</fullName>
    </submittedName>
</protein>
<proteinExistence type="predicted"/>
<name>A0A068RX50_9FUNG</name>
<evidence type="ECO:0000313" key="3">
    <source>
        <dbReference type="Proteomes" id="UP000027586"/>
    </source>
</evidence>
<comment type="caution">
    <text evidence="2">The sequence shown here is derived from an EMBL/GenBank/DDBJ whole genome shotgun (WGS) entry which is preliminary data.</text>
</comment>